<dbReference type="PANTHER" id="PTHR23359">
    <property type="entry name" value="NUCLEOTIDE KINASE"/>
    <property type="match status" value="1"/>
</dbReference>
<dbReference type="SUPFAM" id="SSF52540">
    <property type="entry name" value="P-loop containing nucleoside triphosphate hydrolases"/>
    <property type="match status" value="1"/>
</dbReference>
<comment type="catalytic activity">
    <reaction evidence="5 7">
        <text>AMP + ATP = 2 ADP</text>
        <dbReference type="Rhea" id="RHEA:12973"/>
        <dbReference type="ChEBI" id="CHEBI:30616"/>
        <dbReference type="ChEBI" id="CHEBI:456215"/>
        <dbReference type="ChEBI" id="CHEBI:456216"/>
        <dbReference type="EC" id="2.7.4.3"/>
    </reaction>
</comment>
<feature type="binding site" evidence="5">
    <location>
        <position position="174"/>
    </location>
    <ligand>
        <name>ATP</name>
        <dbReference type="ChEBI" id="CHEBI:30616"/>
    </ligand>
</feature>
<name>A0A2N3U9H8_9BACT</name>
<keyword evidence="4 5" id="KW-0418">Kinase</keyword>
<comment type="caution">
    <text evidence="8">The sequence shown here is derived from an EMBL/GenBank/DDBJ whole genome shotgun (WGS) entry which is preliminary data.</text>
</comment>
<keyword evidence="9" id="KW-1185">Reference proteome</keyword>
<dbReference type="CDD" id="cd01428">
    <property type="entry name" value="ADK"/>
    <property type="match status" value="1"/>
</dbReference>
<evidence type="ECO:0000313" key="9">
    <source>
        <dbReference type="Proteomes" id="UP000233782"/>
    </source>
</evidence>
<feature type="binding site" evidence="5">
    <location>
        <position position="134"/>
    </location>
    <ligand>
        <name>AMP</name>
        <dbReference type="ChEBI" id="CHEBI:456215"/>
    </ligand>
</feature>
<evidence type="ECO:0000256" key="2">
    <source>
        <dbReference type="ARBA" id="ARBA00022727"/>
    </source>
</evidence>
<comment type="caution">
    <text evidence="5">Lacks conserved residue(s) required for the propagation of feature annotation.</text>
</comment>
<dbReference type="GO" id="GO:0005524">
    <property type="term" value="F:ATP binding"/>
    <property type="evidence" value="ECO:0007669"/>
    <property type="project" value="UniProtKB-UniRule"/>
</dbReference>
<feature type="binding site" evidence="5">
    <location>
        <begin position="11"/>
        <end position="16"/>
    </location>
    <ligand>
        <name>ATP</name>
        <dbReference type="ChEBI" id="CHEBI:30616"/>
    </ligand>
</feature>
<evidence type="ECO:0000313" key="8">
    <source>
        <dbReference type="EMBL" id="PKV63385.1"/>
    </source>
</evidence>
<feature type="binding site" evidence="5">
    <location>
        <position position="128"/>
    </location>
    <ligand>
        <name>ATP</name>
        <dbReference type="ChEBI" id="CHEBI:30616"/>
    </ligand>
</feature>
<feature type="binding site" evidence="5">
    <location>
        <begin position="86"/>
        <end position="89"/>
    </location>
    <ligand>
        <name>AMP</name>
        <dbReference type="ChEBI" id="CHEBI:456215"/>
    </ligand>
</feature>
<dbReference type="UniPathway" id="UPA00588">
    <property type="reaction ID" value="UER00649"/>
</dbReference>
<comment type="subunit">
    <text evidence="5 7">Monomer.</text>
</comment>
<organism evidence="8 9">
    <name type="scientific">Pontibacter ramchanderi</name>
    <dbReference type="NCBI Taxonomy" id="1179743"/>
    <lineage>
        <taxon>Bacteria</taxon>
        <taxon>Pseudomonadati</taxon>
        <taxon>Bacteroidota</taxon>
        <taxon>Cytophagia</taxon>
        <taxon>Cytophagales</taxon>
        <taxon>Hymenobacteraceae</taxon>
        <taxon>Pontibacter</taxon>
    </lineage>
</organism>
<proteinExistence type="inferred from homology"/>
<evidence type="ECO:0000256" key="3">
    <source>
        <dbReference type="ARBA" id="ARBA00022741"/>
    </source>
</evidence>
<evidence type="ECO:0000256" key="7">
    <source>
        <dbReference type="RuleBase" id="RU003331"/>
    </source>
</evidence>
<keyword evidence="3 5" id="KW-0547">Nucleotide-binding</keyword>
<keyword evidence="5 7" id="KW-0067">ATP-binding</keyword>
<comment type="pathway">
    <text evidence="5">Purine metabolism; AMP biosynthesis via salvage pathway; AMP from ADP: step 1/1.</text>
</comment>
<evidence type="ECO:0000256" key="5">
    <source>
        <dbReference type="HAMAP-Rule" id="MF_00235"/>
    </source>
</evidence>
<dbReference type="Proteomes" id="UP000233782">
    <property type="component" value="Unassembled WGS sequence"/>
</dbReference>
<comment type="function">
    <text evidence="5">Catalyzes the reversible transfer of the terminal phosphate group between ATP and AMP. Plays an important role in cellular energy homeostasis and in adenine nucleotide metabolism.</text>
</comment>
<dbReference type="InterPro" id="IPR000850">
    <property type="entry name" value="Adenylat/UMP-CMP_kin"/>
</dbReference>
<comment type="similarity">
    <text evidence="5 6">Belongs to the adenylate kinase family.</text>
</comment>
<evidence type="ECO:0000256" key="6">
    <source>
        <dbReference type="RuleBase" id="RU003330"/>
    </source>
</evidence>
<dbReference type="PROSITE" id="PS00113">
    <property type="entry name" value="ADENYLATE_KINASE"/>
    <property type="match status" value="1"/>
</dbReference>
<dbReference type="RefSeq" id="WP_101446122.1">
    <property type="nucleotide sequence ID" value="NZ_PJMU01000003.1"/>
</dbReference>
<feature type="binding site" evidence="5">
    <location>
        <position position="146"/>
    </location>
    <ligand>
        <name>AMP</name>
        <dbReference type="ChEBI" id="CHEBI:456215"/>
    </ligand>
</feature>
<keyword evidence="1 5" id="KW-0808">Transferase</keyword>
<gene>
    <name evidence="5" type="primary">adk</name>
    <name evidence="8" type="ORF">BD749_3227</name>
</gene>
<dbReference type="NCBIfam" id="NF011104">
    <property type="entry name" value="PRK14531.1"/>
    <property type="match status" value="1"/>
</dbReference>
<dbReference type="GO" id="GO:0004017">
    <property type="term" value="F:AMP kinase activity"/>
    <property type="evidence" value="ECO:0007669"/>
    <property type="project" value="UniProtKB-UniRule"/>
</dbReference>
<dbReference type="OrthoDB" id="9805030at2"/>
<dbReference type="HAMAP" id="MF_00235">
    <property type="entry name" value="Adenylate_kinase_Adk"/>
    <property type="match status" value="1"/>
</dbReference>
<feature type="binding site" evidence="5">
    <location>
        <begin position="58"/>
        <end position="60"/>
    </location>
    <ligand>
        <name>AMP</name>
        <dbReference type="ChEBI" id="CHEBI:456215"/>
    </ligand>
</feature>
<dbReference type="EMBL" id="PJMU01000003">
    <property type="protein sequence ID" value="PKV63385.1"/>
    <property type="molecule type" value="Genomic_DNA"/>
</dbReference>
<dbReference type="NCBIfam" id="NF011101">
    <property type="entry name" value="PRK14528.1"/>
    <property type="match status" value="1"/>
</dbReference>
<dbReference type="AlphaFoldDB" id="A0A2N3U9H8"/>
<reference evidence="8 9" key="1">
    <citation type="submission" date="2017-12" db="EMBL/GenBank/DDBJ databases">
        <title>Genomic Encyclopedia of Type Strains, Phase III (KMG-III): the genomes of soil and plant-associated and newly described type strains.</title>
        <authorList>
            <person name="Whitman W."/>
        </authorList>
    </citation>
    <scope>NUCLEOTIDE SEQUENCE [LARGE SCALE GENOMIC DNA]</scope>
    <source>
        <strain evidence="8 9">LP43</strain>
    </source>
</reference>
<dbReference type="EC" id="2.7.4.3" evidence="5 7"/>
<dbReference type="Pfam" id="PF00406">
    <property type="entry name" value="ADK"/>
    <property type="match status" value="1"/>
</dbReference>
<feature type="binding site" evidence="5">
    <location>
        <position position="37"/>
    </location>
    <ligand>
        <name>AMP</name>
        <dbReference type="ChEBI" id="CHEBI:456215"/>
    </ligand>
</feature>
<dbReference type="NCBIfam" id="NF001381">
    <property type="entry name" value="PRK00279.1-3"/>
    <property type="match status" value="1"/>
</dbReference>
<dbReference type="NCBIfam" id="NF011105">
    <property type="entry name" value="PRK14532.1"/>
    <property type="match status" value="1"/>
</dbReference>
<sequence>MLNIVLFGPPGAGKGTQSQKLIDKYNLIHLSTGDLLRSEIAAGTELGMKAKSLMDNGLLVPDEVVIGMIANKVKENKHAGGFIFDGFPRTVPQAQGLDKLLMDLGTEISCMIALKVDDEELTKRLLLRGQTSGRPDDQNEELIRKRVVEYNTKTTPVADYYAGQDKFYSVDGIGEIDEIFNNICAHIDNLKEKQKK</sequence>
<keyword evidence="2 5" id="KW-0545">Nucleotide biosynthesis</keyword>
<dbReference type="GO" id="GO:0044209">
    <property type="term" value="P:AMP salvage"/>
    <property type="evidence" value="ECO:0007669"/>
    <property type="project" value="UniProtKB-UniRule"/>
</dbReference>
<evidence type="ECO:0000256" key="1">
    <source>
        <dbReference type="ARBA" id="ARBA00022679"/>
    </source>
</evidence>
<dbReference type="Gene3D" id="3.40.50.300">
    <property type="entry name" value="P-loop containing nucleotide triphosphate hydrolases"/>
    <property type="match status" value="1"/>
</dbReference>
<feature type="binding site" evidence="5">
    <location>
        <position position="93"/>
    </location>
    <ligand>
        <name>AMP</name>
        <dbReference type="ChEBI" id="CHEBI:456215"/>
    </ligand>
</feature>
<dbReference type="PRINTS" id="PR00094">
    <property type="entry name" value="ADENYLTKNASE"/>
</dbReference>
<feature type="binding site" evidence="5">
    <location>
        <position position="32"/>
    </location>
    <ligand>
        <name>AMP</name>
        <dbReference type="ChEBI" id="CHEBI:456215"/>
    </ligand>
</feature>
<dbReference type="InterPro" id="IPR033690">
    <property type="entry name" value="Adenylat_kinase_CS"/>
</dbReference>
<dbReference type="GO" id="GO:0005737">
    <property type="term" value="C:cytoplasm"/>
    <property type="evidence" value="ECO:0007669"/>
    <property type="project" value="UniProtKB-SubCell"/>
</dbReference>
<protein>
    <recommendedName>
        <fullName evidence="5 7">Adenylate kinase</fullName>
        <shortName evidence="5">AK</shortName>
        <ecNumber evidence="5 7">2.7.4.3</ecNumber>
    </recommendedName>
    <alternativeName>
        <fullName evidence="5">ATP-AMP transphosphorylase</fullName>
    </alternativeName>
    <alternativeName>
        <fullName evidence="5">ATP:AMP phosphotransferase</fullName>
    </alternativeName>
    <alternativeName>
        <fullName evidence="5">Adenylate monophosphate kinase</fullName>
    </alternativeName>
</protein>
<feature type="region of interest" description="NMP" evidence="5">
    <location>
        <begin position="31"/>
        <end position="60"/>
    </location>
</feature>
<keyword evidence="5" id="KW-0963">Cytoplasm</keyword>
<comment type="domain">
    <text evidence="5">Consists of three domains, a large central CORE domain and two small peripheral domains, NMPbind and LID, which undergo movements during catalysis. The LID domain closes over the site of phosphoryl transfer upon ATP binding. Assembling and dissambling the active center during each catalytic cycle provides an effective means to prevent ATP hydrolysis.</text>
</comment>
<dbReference type="InterPro" id="IPR027417">
    <property type="entry name" value="P-loop_NTPase"/>
</dbReference>
<evidence type="ECO:0000256" key="4">
    <source>
        <dbReference type="ARBA" id="ARBA00022777"/>
    </source>
</evidence>
<comment type="subcellular location">
    <subcellularLocation>
        <location evidence="5 7">Cytoplasm</location>
    </subcellularLocation>
</comment>
<accession>A0A2N3U9H8</accession>
<dbReference type="NCBIfam" id="NF011100">
    <property type="entry name" value="PRK14527.1"/>
    <property type="match status" value="1"/>
</dbReference>